<evidence type="ECO:0000313" key="3">
    <source>
        <dbReference type="Proteomes" id="UP000003505"/>
    </source>
</evidence>
<reference evidence="1 4" key="2">
    <citation type="submission" date="2011-04" db="EMBL/GenBank/DDBJ databases">
        <title>The complete genome of Selenomonas sputigena DSM 20758.</title>
        <authorList>
            <consortium name="US DOE Joint Genome Institute (JGI-PGF)"/>
            <person name="Lucas S."/>
            <person name="Copeland A."/>
            <person name="Lapidus A."/>
            <person name="Bruce D."/>
            <person name="Goodwin L."/>
            <person name="Pitluck S."/>
            <person name="Peters L."/>
            <person name="Kyrpides N."/>
            <person name="Mavromatis K."/>
            <person name="Ivanova N."/>
            <person name="Ovchinnikova G."/>
            <person name="Teshima H."/>
            <person name="Detter J.C."/>
            <person name="Tapia R."/>
            <person name="Han C."/>
            <person name="Land M."/>
            <person name="Hauser L."/>
            <person name="Markowitz V."/>
            <person name="Cheng J.-F."/>
            <person name="Hugenholtz P."/>
            <person name="Woyke T."/>
            <person name="Wu D."/>
            <person name="Gronow S."/>
            <person name="Wellnitz S."/>
            <person name="Schneider S."/>
            <person name="Klenk H.-P."/>
            <person name="Eisen J.A."/>
        </authorList>
    </citation>
    <scope>NUCLEOTIDE SEQUENCE [LARGE SCALE GENOMIC DNA]</scope>
    <source>
        <strain evidence="1">ATCC 35185</strain>
        <strain evidence="4">ATCC 35185 / DSM 20758 / VPI D19B-28</strain>
    </source>
</reference>
<organism evidence="2 3">
    <name type="scientific">Selenomonas sputigena (strain ATCC 35185 / DSM 20758 / CCUG 44933 / VPI D19B-28)</name>
    <dbReference type="NCBI Taxonomy" id="546271"/>
    <lineage>
        <taxon>Bacteria</taxon>
        <taxon>Bacillati</taxon>
        <taxon>Bacillota</taxon>
        <taxon>Negativicutes</taxon>
        <taxon>Selenomonadales</taxon>
        <taxon>Selenomonadaceae</taxon>
        <taxon>Selenomonas</taxon>
    </lineage>
</organism>
<dbReference type="STRING" id="546271.Selsp_0821"/>
<protein>
    <submittedName>
        <fullName evidence="2">Uncharacterized protein</fullName>
    </submittedName>
</protein>
<dbReference type="AlphaFoldDB" id="C9LUR2"/>
<sequence length="144" mass="16576">MVEAAEKFKRYLQRHKIDSFEREELGDEHESVIFRSTVEVQGQYVPLGVIFDDTIYVIVRANLAPKALNDDNAYEVTNFIMRLNNGNKLFKYYLAPDTSVILDACIPMTQKNYSADLVNTIVGVVAREVKKRHSEFMGLIWQKA</sequence>
<dbReference type="EMBL" id="CP002637">
    <property type="protein sequence ID" value="AEB99785.1"/>
    <property type="molecule type" value="Genomic_DNA"/>
</dbReference>
<dbReference type="EMBL" id="ACKP02000017">
    <property type="protein sequence ID" value="EEX77397.1"/>
    <property type="molecule type" value="Genomic_DNA"/>
</dbReference>
<accession>C9LUR2</accession>
<evidence type="ECO:0000313" key="1">
    <source>
        <dbReference type="EMBL" id="AEB99785.1"/>
    </source>
</evidence>
<dbReference type="Proteomes" id="UP000003505">
    <property type="component" value="Unassembled WGS sequence"/>
</dbReference>
<proteinExistence type="predicted"/>
<gene>
    <name evidence="1" type="ordered locus">Selsp_0821</name>
    <name evidence="2" type="ORF">SELSPUOL_01199</name>
</gene>
<dbReference type="RefSeq" id="WP_006192469.1">
    <property type="nucleotide sequence ID" value="NC_015437.1"/>
</dbReference>
<dbReference type="HOGENOM" id="CLU_121940_0_0_9"/>
<evidence type="ECO:0000313" key="2">
    <source>
        <dbReference type="EMBL" id="EEX77397.1"/>
    </source>
</evidence>
<reference evidence="2 3" key="1">
    <citation type="submission" date="2009-09" db="EMBL/GenBank/DDBJ databases">
        <authorList>
            <person name="Weinstock G."/>
            <person name="Sodergren E."/>
            <person name="Clifton S."/>
            <person name="Fulton L."/>
            <person name="Fulton B."/>
            <person name="Courtney L."/>
            <person name="Fronick C."/>
            <person name="Harrison M."/>
            <person name="Strong C."/>
            <person name="Farmer C."/>
            <person name="Delahaunty K."/>
            <person name="Markovic C."/>
            <person name="Hall O."/>
            <person name="Minx P."/>
            <person name="Tomlinson C."/>
            <person name="Mitreva M."/>
            <person name="Nelson J."/>
            <person name="Hou S."/>
            <person name="Wollam A."/>
            <person name="Pepin K.H."/>
            <person name="Johnson M."/>
            <person name="Bhonagiri V."/>
            <person name="Nash W.E."/>
            <person name="Warren W."/>
            <person name="Chinwalla A."/>
            <person name="Mardis E.R."/>
            <person name="Wilson R.K."/>
        </authorList>
    </citation>
    <scope>NUCLEOTIDE SEQUENCE [LARGE SCALE GENOMIC DNA]</scope>
    <source>
        <strain evidence="2">ATCC 35185</strain>
        <strain evidence="3">ATCC 35185 / DSM 20758 / VPI D19B-28</strain>
    </source>
</reference>
<name>C9LUR2_SELS3</name>
<dbReference type="Proteomes" id="UP000011124">
    <property type="component" value="Chromosome"/>
</dbReference>
<keyword evidence="4" id="KW-1185">Reference proteome</keyword>
<evidence type="ECO:0000313" key="4">
    <source>
        <dbReference type="Proteomes" id="UP000011124"/>
    </source>
</evidence>
<dbReference type="KEGG" id="ssg:Selsp_0821"/>